<organism evidence="4 5">
    <name type="scientific">Trifolium subterraneum</name>
    <name type="common">Subterranean clover</name>
    <dbReference type="NCBI Taxonomy" id="3900"/>
    <lineage>
        <taxon>Eukaryota</taxon>
        <taxon>Viridiplantae</taxon>
        <taxon>Streptophyta</taxon>
        <taxon>Embryophyta</taxon>
        <taxon>Tracheophyta</taxon>
        <taxon>Spermatophyta</taxon>
        <taxon>Magnoliopsida</taxon>
        <taxon>eudicotyledons</taxon>
        <taxon>Gunneridae</taxon>
        <taxon>Pentapetalae</taxon>
        <taxon>rosids</taxon>
        <taxon>fabids</taxon>
        <taxon>Fabales</taxon>
        <taxon>Fabaceae</taxon>
        <taxon>Papilionoideae</taxon>
        <taxon>50 kb inversion clade</taxon>
        <taxon>NPAAA clade</taxon>
        <taxon>Hologalegina</taxon>
        <taxon>IRL clade</taxon>
        <taxon>Trifolieae</taxon>
        <taxon>Trifolium</taxon>
    </lineage>
</organism>
<feature type="non-terminal residue" evidence="4">
    <location>
        <position position="287"/>
    </location>
</feature>
<accession>A0A2Z6LU35</accession>
<reference evidence="5" key="1">
    <citation type="journal article" date="2017" name="Front. Plant Sci.">
        <title>Climate Clever Clovers: New Paradigm to Reduce the Environmental Footprint of Ruminants by Breeding Low Methanogenic Forages Utilizing Haplotype Variation.</title>
        <authorList>
            <person name="Kaur P."/>
            <person name="Appels R."/>
            <person name="Bayer P.E."/>
            <person name="Keeble-Gagnere G."/>
            <person name="Wang J."/>
            <person name="Hirakawa H."/>
            <person name="Shirasawa K."/>
            <person name="Vercoe P."/>
            <person name="Stefanova K."/>
            <person name="Durmic Z."/>
            <person name="Nichols P."/>
            <person name="Revell C."/>
            <person name="Isobe S.N."/>
            <person name="Edwards D."/>
            <person name="Erskine W."/>
        </authorList>
    </citation>
    <scope>NUCLEOTIDE SEQUENCE [LARGE SCALE GENOMIC DNA]</scope>
    <source>
        <strain evidence="5">cv. Daliak</strain>
    </source>
</reference>
<comment type="similarity">
    <text evidence="1">Belongs to the YTHDF family.</text>
</comment>
<keyword evidence="1" id="KW-0694">RNA-binding</keyword>
<feature type="non-terminal residue" evidence="4">
    <location>
        <position position="1"/>
    </location>
</feature>
<dbReference type="OrthoDB" id="306690at2759"/>
<dbReference type="AlphaFoldDB" id="A0A2Z6LU35"/>
<dbReference type="Gene3D" id="3.10.590.10">
    <property type="entry name" value="ph1033 like domains"/>
    <property type="match status" value="1"/>
</dbReference>
<dbReference type="GO" id="GO:0061157">
    <property type="term" value="P:mRNA destabilization"/>
    <property type="evidence" value="ECO:0007669"/>
    <property type="project" value="TreeGrafter"/>
</dbReference>
<dbReference type="PANTHER" id="PTHR12357">
    <property type="entry name" value="YTH YT521-B HOMOLOGY DOMAIN-CONTAINING"/>
    <property type="match status" value="1"/>
</dbReference>
<feature type="compositionally biased region" description="Polar residues" evidence="2">
    <location>
        <begin position="61"/>
        <end position="77"/>
    </location>
</feature>
<feature type="region of interest" description="Disordered" evidence="2">
    <location>
        <begin position="256"/>
        <end position="287"/>
    </location>
</feature>
<evidence type="ECO:0000256" key="2">
    <source>
        <dbReference type="SAM" id="MobiDB-lite"/>
    </source>
</evidence>
<evidence type="ECO:0000313" key="4">
    <source>
        <dbReference type="EMBL" id="GAU21278.1"/>
    </source>
</evidence>
<dbReference type="PANTHER" id="PTHR12357:SF82">
    <property type="entry name" value="YTH DOMAIN-CONTAINING FAMILY PROTEIN"/>
    <property type="match status" value="1"/>
</dbReference>
<evidence type="ECO:0000259" key="3">
    <source>
        <dbReference type="Pfam" id="PF04146"/>
    </source>
</evidence>
<dbReference type="Proteomes" id="UP000242715">
    <property type="component" value="Unassembled WGS sequence"/>
</dbReference>
<dbReference type="GO" id="GO:1990247">
    <property type="term" value="F:N6-methyladenosine-containing RNA reader activity"/>
    <property type="evidence" value="ECO:0007669"/>
    <property type="project" value="UniProtKB-UniRule"/>
</dbReference>
<comment type="function">
    <text evidence="1">Specifically recognizes and binds N6-methyladenosine (m6A)-containing RNAs, and regulates mRNA stability. M6A is a modification present at internal sites of mRNAs and some non-coding RNAs and plays a role in mRNA stability and processing.</text>
</comment>
<feature type="compositionally biased region" description="Polar residues" evidence="2">
    <location>
        <begin position="275"/>
        <end position="287"/>
    </location>
</feature>
<dbReference type="InterPro" id="IPR007275">
    <property type="entry name" value="YTH_domain"/>
</dbReference>
<dbReference type="EMBL" id="DF973226">
    <property type="protein sequence ID" value="GAU21278.1"/>
    <property type="molecule type" value="Genomic_DNA"/>
</dbReference>
<feature type="region of interest" description="Disordered" evidence="2">
    <location>
        <begin position="57"/>
        <end position="77"/>
    </location>
</feature>
<keyword evidence="5" id="KW-1185">Reference proteome</keyword>
<dbReference type="GO" id="GO:0005737">
    <property type="term" value="C:cytoplasm"/>
    <property type="evidence" value="ECO:0007669"/>
    <property type="project" value="TreeGrafter"/>
</dbReference>
<dbReference type="InterPro" id="IPR045168">
    <property type="entry name" value="YTH_prot"/>
</dbReference>
<evidence type="ECO:0000256" key="1">
    <source>
        <dbReference type="RuleBase" id="RU369095"/>
    </source>
</evidence>
<gene>
    <name evidence="4" type="ORF">TSUD_286880</name>
</gene>
<dbReference type="GO" id="GO:0003729">
    <property type="term" value="F:mRNA binding"/>
    <property type="evidence" value="ECO:0007669"/>
    <property type="project" value="UniProtKB-UniRule"/>
</dbReference>
<feature type="domain" description="YTH" evidence="3">
    <location>
        <begin position="140"/>
        <end position="183"/>
    </location>
</feature>
<proteinExistence type="inferred from homology"/>
<evidence type="ECO:0000313" key="5">
    <source>
        <dbReference type="Proteomes" id="UP000242715"/>
    </source>
</evidence>
<dbReference type="Pfam" id="PF04146">
    <property type="entry name" value="YTH"/>
    <property type="match status" value="1"/>
</dbReference>
<name>A0A2Z6LU35_TRISU</name>
<protein>
    <recommendedName>
        <fullName evidence="1">YTH domain-containing family protein</fullName>
    </recommendedName>
</protein>
<sequence length="287" mass="31544">GVYGDGGSYMYPQNYGYPPYGSPSSSPSIPHDEKLYGLQQYQYPSYYPSPASGNGTFGANKVNSQGGKNSTAATAEQIPSSVLNKGSTTTRPRDILQIMLGQMILIKGLAILHMFRCQDDMKIQELFLSKEYHNSLTTSTIHDVPNNVLRHITLENRENKPVTNSRDTQEVKFEKGIEILNFLKEYSSKTCILDDFGFYEAREKTILEKKAKEQSFAKEILQVTKSNDLTTNGADILPKSNDGALANESVIADAAGSEKVVEVNGPTSPTKPPADSSNNCLNSDNIR</sequence>